<dbReference type="Pfam" id="PF00266">
    <property type="entry name" value="Aminotran_5"/>
    <property type="match status" value="1"/>
</dbReference>
<sequence>MIYLDNAATAIKREEVIKYILEHTKEFDGNPESTHAMGRNAKKILEDSRKKIADSIGANPKNVIFLSGATEANNTVINAFRNKEIVTSAIEHDSILNTIDKENAILLDVDNNGRISVDDLKSKVNDHTKLVAIMYVNNETGAIQPVKEIGDYLADKDIWFHIDAVQAYGHLDIDVDELNCDSLAISGHKIGGLNGFGALFLRENIDSFMKGGEQEKNRRAGTSFVAGAYSMAASFPKMLEERDHINEVKSYFIERLENTNINFEINGDVEKSSAHILNIYFPDQKSDFLLTYLDMNGICVSAGSACRAGSFLPSHVISNMYDENRAEHSVRFSFGYQNTKEEIDKVIEVLSNL</sequence>
<evidence type="ECO:0000256" key="8">
    <source>
        <dbReference type="ARBA" id="ARBA00050776"/>
    </source>
</evidence>
<keyword evidence="3" id="KW-0808">Transferase</keyword>
<dbReference type="Proteomes" id="UP001637996">
    <property type="component" value="Unassembled WGS sequence"/>
</dbReference>
<evidence type="ECO:0000256" key="2">
    <source>
        <dbReference type="ARBA" id="ARBA00006490"/>
    </source>
</evidence>
<dbReference type="PIRSF" id="PIRSF005572">
    <property type="entry name" value="NifS"/>
    <property type="match status" value="1"/>
</dbReference>
<dbReference type="InterPro" id="IPR015424">
    <property type="entry name" value="PyrdxlP-dep_Trfase"/>
</dbReference>
<dbReference type="InterPro" id="IPR018247">
    <property type="entry name" value="EF_Hand_1_Ca_BS"/>
</dbReference>
<accession>A0ABW9M769</accession>
<reference evidence="10 11" key="1">
    <citation type="journal article" date="2025" name="Anaerobe">
        <title>Description of Anaerococcus kampingiae sp. nov., Anaerococcus groningensis sp. nov., Anaerococcus martiniensis sp. nov., and Anaerococcus cruorum sp. nov., isolated from human clinical specimens.</title>
        <authorList>
            <person name="Boiten K.E."/>
            <person name="Meijer J."/>
            <person name="van Wezel E.M."/>
            <person name="Veloo A.C.M."/>
        </authorList>
    </citation>
    <scope>NUCLEOTIDE SEQUENCE [LARGE SCALE GENOMIC DNA]</scope>
    <source>
        <strain evidence="10 11">ENR0831</strain>
    </source>
</reference>
<dbReference type="InterPro" id="IPR015421">
    <property type="entry name" value="PyrdxlP-dep_Trfase_major"/>
</dbReference>
<dbReference type="PROSITE" id="PS00018">
    <property type="entry name" value="EF_HAND_1"/>
    <property type="match status" value="1"/>
</dbReference>
<evidence type="ECO:0000256" key="6">
    <source>
        <dbReference type="ARBA" id="ARBA00023004"/>
    </source>
</evidence>
<dbReference type="Gene3D" id="3.40.640.10">
    <property type="entry name" value="Type I PLP-dependent aspartate aminotransferase-like (Major domain)"/>
    <property type="match status" value="1"/>
</dbReference>
<evidence type="ECO:0000259" key="9">
    <source>
        <dbReference type="Pfam" id="PF00266"/>
    </source>
</evidence>
<keyword evidence="4" id="KW-0479">Metal-binding</keyword>
<evidence type="ECO:0000313" key="10">
    <source>
        <dbReference type="EMBL" id="MFO3665195.1"/>
    </source>
</evidence>
<dbReference type="PANTHER" id="PTHR11601">
    <property type="entry name" value="CYSTEINE DESULFURYLASE FAMILY MEMBER"/>
    <property type="match status" value="1"/>
</dbReference>
<evidence type="ECO:0000313" key="11">
    <source>
        <dbReference type="Proteomes" id="UP001637996"/>
    </source>
</evidence>
<dbReference type="SUPFAM" id="SSF53383">
    <property type="entry name" value="PLP-dependent transferases"/>
    <property type="match status" value="1"/>
</dbReference>
<gene>
    <name evidence="10" type="ORF">ACCQ41_02870</name>
</gene>
<proteinExistence type="inferred from homology"/>
<dbReference type="EMBL" id="JBGMEI010000002">
    <property type="protein sequence ID" value="MFO3665195.1"/>
    <property type="molecule type" value="Genomic_DNA"/>
</dbReference>
<dbReference type="InterPro" id="IPR000192">
    <property type="entry name" value="Aminotrans_V_dom"/>
</dbReference>
<keyword evidence="5" id="KW-0663">Pyridoxal phosphate</keyword>
<comment type="cofactor">
    <cofactor evidence="1">
        <name>pyridoxal 5'-phosphate</name>
        <dbReference type="ChEBI" id="CHEBI:597326"/>
    </cofactor>
</comment>
<keyword evidence="6" id="KW-0408">Iron</keyword>
<feature type="domain" description="Aminotransferase class V" evidence="9">
    <location>
        <begin position="2"/>
        <end position="346"/>
    </location>
</feature>
<evidence type="ECO:0000256" key="3">
    <source>
        <dbReference type="ARBA" id="ARBA00022679"/>
    </source>
</evidence>
<organism evidence="10 11">
    <name type="scientific">Anaerococcus martiniensis</name>
    <dbReference type="NCBI Taxonomy" id="3115615"/>
    <lineage>
        <taxon>Bacteria</taxon>
        <taxon>Bacillati</taxon>
        <taxon>Bacillota</taxon>
        <taxon>Tissierellia</taxon>
        <taxon>Tissierellales</taxon>
        <taxon>Peptoniphilaceae</taxon>
        <taxon>Anaerococcus</taxon>
    </lineage>
</organism>
<keyword evidence="7" id="KW-0411">Iron-sulfur</keyword>
<dbReference type="Gene3D" id="1.10.260.50">
    <property type="match status" value="1"/>
</dbReference>
<keyword evidence="11" id="KW-1185">Reference proteome</keyword>
<comment type="similarity">
    <text evidence="2">Belongs to the class-V pyridoxal-phosphate-dependent aminotransferase family. NifS/IscS subfamily.</text>
</comment>
<evidence type="ECO:0000256" key="4">
    <source>
        <dbReference type="ARBA" id="ARBA00022723"/>
    </source>
</evidence>
<dbReference type="Gene3D" id="3.90.1150.10">
    <property type="entry name" value="Aspartate Aminotransferase, domain 1"/>
    <property type="match status" value="1"/>
</dbReference>
<evidence type="ECO:0000256" key="1">
    <source>
        <dbReference type="ARBA" id="ARBA00001933"/>
    </source>
</evidence>
<dbReference type="InterPro" id="IPR016454">
    <property type="entry name" value="Cysteine_dSase"/>
</dbReference>
<protein>
    <submittedName>
        <fullName evidence="10">Cysteine desulfurase family protein</fullName>
    </submittedName>
</protein>
<dbReference type="RefSeq" id="WP_410030904.1">
    <property type="nucleotide sequence ID" value="NZ_JBGMEI010000002.1"/>
</dbReference>
<evidence type="ECO:0000256" key="7">
    <source>
        <dbReference type="ARBA" id="ARBA00023014"/>
    </source>
</evidence>
<evidence type="ECO:0000256" key="5">
    <source>
        <dbReference type="ARBA" id="ARBA00022898"/>
    </source>
</evidence>
<comment type="catalytic activity">
    <reaction evidence="8">
        <text>(sulfur carrier)-H + L-cysteine = (sulfur carrier)-SH + L-alanine</text>
        <dbReference type="Rhea" id="RHEA:43892"/>
        <dbReference type="Rhea" id="RHEA-COMP:14737"/>
        <dbReference type="Rhea" id="RHEA-COMP:14739"/>
        <dbReference type="ChEBI" id="CHEBI:29917"/>
        <dbReference type="ChEBI" id="CHEBI:35235"/>
        <dbReference type="ChEBI" id="CHEBI:57972"/>
        <dbReference type="ChEBI" id="CHEBI:64428"/>
        <dbReference type="EC" id="2.8.1.7"/>
    </reaction>
</comment>
<comment type="caution">
    <text evidence="10">The sequence shown here is derived from an EMBL/GenBank/DDBJ whole genome shotgun (WGS) entry which is preliminary data.</text>
</comment>
<dbReference type="InterPro" id="IPR015422">
    <property type="entry name" value="PyrdxlP-dep_Trfase_small"/>
</dbReference>
<dbReference type="PANTHER" id="PTHR11601:SF34">
    <property type="entry name" value="CYSTEINE DESULFURASE"/>
    <property type="match status" value="1"/>
</dbReference>
<name>A0ABW9M769_9FIRM</name>